<dbReference type="PROSITE" id="PS50072">
    <property type="entry name" value="CSA_PPIASE_2"/>
    <property type="match status" value="1"/>
</dbReference>
<reference evidence="3" key="2">
    <citation type="journal article" date="2021" name="Sci. Data">
        <title>Chromosome-scale genome sequencing, assembly and annotation of six genomes from subfamily Leishmaniinae.</title>
        <authorList>
            <person name="Almutairi H."/>
            <person name="Urbaniak M.D."/>
            <person name="Bates M.D."/>
            <person name="Jariyapan N."/>
            <person name="Kwakye-Nuako G."/>
            <person name="Thomaz Soccol V."/>
            <person name="Al-Salem W.S."/>
            <person name="Dillon R.J."/>
            <person name="Bates P.A."/>
            <person name="Gatherer D."/>
        </authorList>
    </citation>
    <scope>NUCLEOTIDE SEQUENCE [LARGE SCALE GENOMIC DNA]</scope>
</reference>
<sequence length="242" mass="26375">MIASKSSGPLSTSPLFSVHVDGHRYFAFPALEEIVPLVRSALQLTMPPRKAAAKTKAHNAEETDIDNQNCLLRIDKGTDVYGILVIELDSGRAPRACELVAQNIPGSNTTDKSRGKQGVYKNCRFLRVTKEGIQTGEVVPAAKPIPAAELESELGRVPHGYGSVSLCRSSTSFDGSQFFICLTTDTVELDHLSKKYVCFGRVVEGQGVLAALQRDLAEYTEDMGLVRKDCPYVMAELSYTSM</sequence>
<dbReference type="Pfam" id="PF00160">
    <property type="entry name" value="Pro_isomerase"/>
    <property type="match status" value="1"/>
</dbReference>
<evidence type="ECO:0000313" key="3">
    <source>
        <dbReference type="Proteomes" id="UP000673552"/>
    </source>
</evidence>
<reference evidence="3" key="1">
    <citation type="journal article" date="2021" name="Microbiol. Resour. Announc.">
        <title>LGAAP: Leishmaniinae Genome Assembly and Annotation Pipeline.</title>
        <authorList>
            <person name="Almutairi H."/>
            <person name="Urbaniak M.D."/>
            <person name="Bates M.D."/>
            <person name="Jariyapan N."/>
            <person name="Kwakye-Nuako G."/>
            <person name="Thomaz-Soccol V."/>
            <person name="Al-Salem W.S."/>
            <person name="Dillon R.J."/>
            <person name="Bates P.A."/>
            <person name="Gatherer D."/>
        </authorList>
    </citation>
    <scope>NUCLEOTIDE SEQUENCE [LARGE SCALE GENOMIC DNA]</scope>
</reference>
<dbReference type="GeneID" id="92515071"/>
<dbReference type="InterPro" id="IPR002130">
    <property type="entry name" value="Cyclophilin-type_PPIase_dom"/>
</dbReference>
<dbReference type="InterPro" id="IPR029000">
    <property type="entry name" value="Cyclophilin-like_dom_sf"/>
</dbReference>
<gene>
    <name evidence="2" type="ORF">LSCM1_05083</name>
</gene>
<dbReference type="AlphaFoldDB" id="A0A836KJ58"/>
<evidence type="ECO:0000259" key="1">
    <source>
        <dbReference type="PROSITE" id="PS50072"/>
    </source>
</evidence>
<protein>
    <recommendedName>
        <fullName evidence="1">PPIase cyclophilin-type domain-containing protein</fullName>
    </recommendedName>
</protein>
<proteinExistence type="predicted"/>
<organism evidence="2 3">
    <name type="scientific">Leishmania martiniquensis</name>
    <dbReference type="NCBI Taxonomy" id="1580590"/>
    <lineage>
        <taxon>Eukaryota</taxon>
        <taxon>Discoba</taxon>
        <taxon>Euglenozoa</taxon>
        <taxon>Kinetoplastea</taxon>
        <taxon>Metakinetoplastina</taxon>
        <taxon>Trypanosomatida</taxon>
        <taxon>Trypanosomatidae</taxon>
        <taxon>Leishmaniinae</taxon>
        <taxon>Leishmania</taxon>
    </lineage>
</organism>
<feature type="domain" description="PPIase cyclophilin-type" evidence="1">
    <location>
        <begin position="71"/>
        <end position="242"/>
    </location>
</feature>
<dbReference type="Gene3D" id="2.40.100.10">
    <property type="entry name" value="Cyclophilin-like"/>
    <property type="match status" value="1"/>
</dbReference>
<dbReference type="EMBL" id="JAFEUZ010000024">
    <property type="protein sequence ID" value="KAG5477784.1"/>
    <property type="molecule type" value="Genomic_DNA"/>
</dbReference>
<comment type="caution">
    <text evidence="2">The sequence shown here is derived from an EMBL/GenBank/DDBJ whole genome shotgun (WGS) entry which is preliminary data.</text>
</comment>
<dbReference type="RefSeq" id="XP_067178422.1">
    <property type="nucleotide sequence ID" value="XM_067322559.1"/>
</dbReference>
<accession>A0A836KJ58</accession>
<dbReference type="Proteomes" id="UP000673552">
    <property type="component" value="Unassembled WGS sequence"/>
</dbReference>
<name>A0A836KJ58_9TRYP</name>
<evidence type="ECO:0000313" key="2">
    <source>
        <dbReference type="EMBL" id="KAG5477784.1"/>
    </source>
</evidence>
<dbReference type="GO" id="GO:0003755">
    <property type="term" value="F:peptidyl-prolyl cis-trans isomerase activity"/>
    <property type="evidence" value="ECO:0007669"/>
    <property type="project" value="InterPro"/>
</dbReference>
<dbReference type="KEGG" id="lmat:92515071"/>
<keyword evidence="3" id="KW-1185">Reference proteome</keyword>
<dbReference type="OrthoDB" id="407558at2759"/>
<dbReference type="SUPFAM" id="SSF50891">
    <property type="entry name" value="Cyclophilin-like"/>
    <property type="match status" value="1"/>
</dbReference>